<dbReference type="EMBL" id="CM003378">
    <property type="protein sequence ID" value="KOM49407.1"/>
    <property type="molecule type" value="Genomic_DNA"/>
</dbReference>
<reference evidence="4" key="1">
    <citation type="journal article" date="2015" name="Proc. Natl. Acad. Sci. U.S.A.">
        <title>Genome sequencing of adzuki bean (Vigna angularis) provides insight into high starch and low fat accumulation and domestication.</title>
        <authorList>
            <person name="Yang K."/>
            <person name="Tian Z."/>
            <person name="Chen C."/>
            <person name="Luo L."/>
            <person name="Zhao B."/>
            <person name="Wang Z."/>
            <person name="Yu L."/>
            <person name="Li Y."/>
            <person name="Sun Y."/>
            <person name="Li W."/>
            <person name="Chen Y."/>
            <person name="Li Y."/>
            <person name="Zhang Y."/>
            <person name="Ai D."/>
            <person name="Zhao J."/>
            <person name="Shang C."/>
            <person name="Ma Y."/>
            <person name="Wu B."/>
            <person name="Wang M."/>
            <person name="Gao L."/>
            <person name="Sun D."/>
            <person name="Zhang P."/>
            <person name="Guo F."/>
            <person name="Wang W."/>
            <person name="Li Y."/>
            <person name="Wang J."/>
            <person name="Varshney R.K."/>
            <person name="Wang J."/>
            <person name="Ling H.Q."/>
            <person name="Wan P."/>
        </authorList>
    </citation>
    <scope>NUCLEOTIDE SEQUENCE</scope>
    <source>
        <strain evidence="4">cv. Jingnong 6</strain>
    </source>
</reference>
<protein>
    <submittedName>
        <fullName evidence="3">Uncharacterized protein</fullName>
    </submittedName>
</protein>
<dbReference type="AlphaFoldDB" id="A0A0L9V3A3"/>
<evidence type="ECO:0000256" key="1">
    <source>
        <dbReference type="SAM" id="MobiDB-lite"/>
    </source>
</evidence>
<dbReference type="OMA" id="NIVICSQ"/>
<evidence type="ECO:0000256" key="2">
    <source>
        <dbReference type="SAM" id="Phobius"/>
    </source>
</evidence>
<organism evidence="3 4">
    <name type="scientific">Phaseolus angularis</name>
    <name type="common">Azuki bean</name>
    <name type="synonym">Vigna angularis</name>
    <dbReference type="NCBI Taxonomy" id="3914"/>
    <lineage>
        <taxon>Eukaryota</taxon>
        <taxon>Viridiplantae</taxon>
        <taxon>Streptophyta</taxon>
        <taxon>Embryophyta</taxon>
        <taxon>Tracheophyta</taxon>
        <taxon>Spermatophyta</taxon>
        <taxon>Magnoliopsida</taxon>
        <taxon>eudicotyledons</taxon>
        <taxon>Gunneridae</taxon>
        <taxon>Pentapetalae</taxon>
        <taxon>rosids</taxon>
        <taxon>fabids</taxon>
        <taxon>Fabales</taxon>
        <taxon>Fabaceae</taxon>
        <taxon>Papilionoideae</taxon>
        <taxon>50 kb inversion clade</taxon>
        <taxon>NPAAA clade</taxon>
        <taxon>indigoferoid/millettioid clade</taxon>
        <taxon>Phaseoleae</taxon>
        <taxon>Vigna</taxon>
    </lineage>
</organism>
<feature type="region of interest" description="Disordered" evidence="1">
    <location>
        <begin position="1"/>
        <end position="21"/>
    </location>
</feature>
<keyword evidence="2" id="KW-0812">Transmembrane</keyword>
<keyword evidence="2" id="KW-1133">Transmembrane helix</keyword>
<dbReference type="PANTHER" id="PTHR34287:SF12">
    <property type="match status" value="1"/>
</dbReference>
<sequence>MSESELASSDQSPSSSTSTPTIQIVSKSFSERLMGKFFDATQFDFVYEQSGLWSPPVRRTVFLASPAGNICSQDEILRQLKNAKKPCKRPLFCFFNVCTSFSVLLCSLIFSVTMLN</sequence>
<dbReference type="Proteomes" id="UP000053144">
    <property type="component" value="Chromosome 8"/>
</dbReference>
<feature type="transmembrane region" description="Helical" evidence="2">
    <location>
        <begin position="91"/>
        <end position="115"/>
    </location>
</feature>
<evidence type="ECO:0000313" key="4">
    <source>
        <dbReference type="Proteomes" id="UP000053144"/>
    </source>
</evidence>
<accession>A0A0L9V3A3</accession>
<name>A0A0L9V3A3_PHAAN</name>
<evidence type="ECO:0000313" key="3">
    <source>
        <dbReference type="EMBL" id="KOM49407.1"/>
    </source>
</evidence>
<gene>
    <name evidence="3" type="ORF">LR48_Vigan08g023400</name>
</gene>
<proteinExistence type="predicted"/>
<dbReference type="Gramene" id="KOM49407">
    <property type="protein sequence ID" value="KOM49407"/>
    <property type="gene ID" value="LR48_Vigan08g023400"/>
</dbReference>
<keyword evidence="2" id="KW-0472">Membrane</keyword>
<dbReference type="PANTHER" id="PTHR34287">
    <property type="entry name" value="OS06G0551500 PROTEIN-RELATED"/>
    <property type="match status" value="1"/>
</dbReference>